<dbReference type="EMBL" id="AP019621">
    <property type="protein sequence ID" value="BBJ54848.1"/>
    <property type="molecule type" value="Genomic_DNA"/>
</dbReference>
<feature type="region of interest" description="Disordered" evidence="1">
    <location>
        <begin position="62"/>
        <end position="85"/>
    </location>
</feature>
<organism evidence="2">
    <name type="scientific">Streptomyces avermitilis</name>
    <dbReference type="NCBI Taxonomy" id="33903"/>
    <lineage>
        <taxon>Bacteria</taxon>
        <taxon>Bacillati</taxon>
        <taxon>Actinomycetota</taxon>
        <taxon>Actinomycetes</taxon>
        <taxon>Kitasatosporales</taxon>
        <taxon>Streptomycetaceae</taxon>
        <taxon>Streptomyces</taxon>
    </lineage>
</organism>
<feature type="region of interest" description="Disordered" evidence="1">
    <location>
        <begin position="21"/>
        <end position="41"/>
    </location>
</feature>
<sequence length="85" mass="8136">MIQVHGHAGALGGVAVAAEGPQAADEVRPGGGSGSGFQRSRFGSGAVSVKGAVRIAPLSARVNGGARPRGGSGTATSAGCVPWAR</sequence>
<accession>A0A499VRT1</accession>
<gene>
    <name evidence="2" type="ORF">SAVMC3_74770</name>
</gene>
<name>A0A499VRT1_STRAX</name>
<dbReference type="AlphaFoldDB" id="A0A499VRT1"/>
<proteinExistence type="predicted"/>
<evidence type="ECO:0000256" key="1">
    <source>
        <dbReference type="SAM" id="MobiDB-lite"/>
    </source>
</evidence>
<evidence type="ECO:0000313" key="2">
    <source>
        <dbReference type="EMBL" id="BBJ54848.1"/>
    </source>
</evidence>
<reference evidence="2" key="1">
    <citation type="submission" date="2019-04" db="EMBL/GenBank/DDBJ databases">
        <title>Draft genome sequences of Streptomyces avermitilis MC3.</title>
        <authorList>
            <person name="Komaki H."/>
            <person name="Tamura T."/>
            <person name="Hosoyama A."/>
        </authorList>
    </citation>
    <scope>NUCLEOTIDE SEQUENCE</scope>
    <source>
        <strain evidence="2">MC3</strain>
    </source>
</reference>
<protein>
    <submittedName>
        <fullName evidence="2">Uncharacterized protein</fullName>
    </submittedName>
</protein>